<protein>
    <submittedName>
        <fullName evidence="2">Metallophosphoesterase</fullName>
    </submittedName>
</protein>
<gene>
    <name evidence="2" type="ORF">GCM10009668_34760</name>
</gene>
<dbReference type="InterPro" id="IPR029052">
    <property type="entry name" value="Metallo-depent_PP-like"/>
</dbReference>
<dbReference type="RefSeq" id="WP_343996131.1">
    <property type="nucleotide sequence ID" value="NZ_BAAALG010000013.1"/>
</dbReference>
<evidence type="ECO:0000313" key="3">
    <source>
        <dbReference type="Proteomes" id="UP001501581"/>
    </source>
</evidence>
<evidence type="ECO:0000313" key="2">
    <source>
        <dbReference type="EMBL" id="GAA1110915.1"/>
    </source>
</evidence>
<dbReference type="Proteomes" id="UP001501581">
    <property type="component" value="Unassembled WGS sequence"/>
</dbReference>
<keyword evidence="3" id="KW-1185">Reference proteome</keyword>
<proteinExistence type="predicted"/>
<organism evidence="2 3">
    <name type="scientific">Nocardioides dubius</name>
    <dbReference type="NCBI Taxonomy" id="317019"/>
    <lineage>
        <taxon>Bacteria</taxon>
        <taxon>Bacillati</taxon>
        <taxon>Actinomycetota</taxon>
        <taxon>Actinomycetes</taxon>
        <taxon>Propionibacteriales</taxon>
        <taxon>Nocardioidaceae</taxon>
        <taxon>Nocardioides</taxon>
    </lineage>
</organism>
<dbReference type="EMBL" id="BAAALG010000013">
    <property type="protein sequence ID" value="GAA1110915.1"/>
    <property type="molecule type" value="Genomic_DNA"/>
</dbReference>
<reference evidence="2 3" key="1">
    <citation type="journal article" date="2019" name="Int. J. Syst. Evol. Microbiol.">
        <title>The Global Catalogue of Microorganisms (GCM) 10K type strain sequencing project: providing services to taxonomists for standard genome sequencing and annotation.</title>
        <authorList>
            <consortium name="The Broad Institute Genomics Platform"/>
            <consortium name="The Broad Institute Genome Sequencing Center for Infectious Disease"/>
            <person name="Wu L."/>
            <person name="Ma J."/>
        </authorList>
    </citation>
    <scope>NUCLEOTIDE SEQUENCE [LARGE SCALE GENOMIC DNA]</scope>
    <source>
        <strain evidence="2 3">JCM 13008</strain>
    </source>
</reference>
<dbReference type="SUPFAM" id="SSF56300">
    <property type="entry name" value="Metallo-dependent phosphatases"/>
    <property type="match status" value="1"/>
</dbReference>
<comment type="caution">
    <text evidence="2">The sequence shown here is derived from an EMBL/GenBank/DDBJ whole genome shotgun (WGS) entry which is preliminary data.</text>
</comment>
<feature type="domain" description="Calcineurin-like phosphoesterase" evidence="1">
    <location>
        <begin position="23"/>
        <end position="184"/>
    </location>
</feature>
<dbReference type="Gene3D" id="3.60.21.10">
    <property type="match status" value="1"/>
</dbReference>
<accession>A0ABN1U056</accession>
<dbReference type="Pfam" id="PF00149">
    <property type="entry name" value="Metallophos"/>
    <property type="match status" value="1"/>
</dbReference>
<dbReference type="InterPro" id="IPR004843">
    <property type="entry name" value="Calcineurin-like_PHP"/>
</dbReference>
<sequence length="225" mass="24462">MVRVLAIADEEAPALTPERISTLDVDLVLAAGDLPWAYLEYVACASDRPLVFVPGNHDPEISPGHLNRNGMWVHHGVPTEEPRPIGGLNADLHVVEAAGLRIAGLGGCVRYRSGPHQYDQREYAKRAHRLLRAARHAPVDILLTHAPPSGLGDGDDPPHHGIKALHEVIGALSPTWHLHGHIHPHGHPQPDRALPPTTIANVIPYRVLEVEPKEGGDVQQRLAAR</sequence>
<name>A0ABN1U056_9ACTN</name>
<evidence type="ECO:0000259" key="1">
    <source>
        <dbReference type="Pfam" id="PF00149"/>
    </source>
</evidence>